<dbReference type="InterPro" id="IPR026336">
    <property type="entry name" value="PdeM-like"/>
</dbReference>
<dbReference type="NCBIfam" id="TIGR04123">
    <property type="entry name" value="P_estr_lig_assc"/>
    <property type="match status" value="1"/>
</dbReference>
<dbReference type="OrthoDB" id="9795838at2"/>
<comment type="caution">
    <text evidence="2">The sequence shown here is derived from an EMBL/GenBank/DDBJ whole genome shotgun (WGS) entry which is preliminary data.</text>
</comment>
<evidence type="ECO:0000313" key="3">
    <source>
        <dbReference type="Proteomes" id="UP000249610"/>
    </source>
</evidence>
<gene>
    <name evidence="2" type="ORF">LV83_01535</name>
</gene>
<dbReference type="EMBL" id="QLLK01000004">
    <property type="protein sequence ID" value="RAI91351.1"/>
    <property type="molecule type" value="Genomic_DNA"/>
</dbReference>
<accession>A0A327PJ11</accession>
<dbReference type="InterPro" id="IPR029052">
    <property type="entry name" value="Metallo-depent_PP-like"/>
</dbReference>
<sequence>MHPSITFFGTTLHLLPEKAIWIAETSTLLIADLHFGKAAHFRKSGIPVPEPIHLHDLQGIKELVEKYTPTDFYVLGDLFHSDWNEQWDHLNSYLSSFVLTRFHLVKGNHDVLAPIAYKQSLFEIHEKPVELGNLFLTHEPAGKIPEGKLNLCGHLHPGVRLRGKGRQSLRISCFHLGENQLILPAFGRFTGLALVKRKPNDQIFGISGEKVIKILSHE</sequence>
<proteinExistence type="predicted"/>
<dbReference type="PANTHER" id="PTHR39323">
    <property type="entry name" value="BLR1149 PROTEIN"/>
    <property type="match status" value="1"/>
</dbReference>
<reference evidence="2 3" key="1">
    <citation type="submission" date="2018-06" db="EMBL/GenBank/DDBJ databases">
        <title>Genomic Encyclopedia of Archaeal and Bacterial Type Strains, Phase II (KMG-II): from individual species to whole genera.</title>
        <authorList>
            <person name="Goeker M."/>
        </authorList>
    </citation>
    <scope>NUCLEOTIDE SEQUENCE [LARGE SCALE GENOMIC DNA]</scope>
    <source>
        <strain evidence="2 3">DSM 23446</strain>
    </source>
</reference>
<keyword evidence="3" id="KW-1185">Reference proteome</keyword>
<organism evidence="2 3">
    <name type="scientific">Algoriphagus yeomjeoni</name>
    <dbReference type="NCBI Taxonomy" id="291403"/>
    <lineage>
        <taxon>Bacteria</taxon>
        <taxon>Pseudomonadati</taxon>
        <taxon>Bacteroidota</taxon>
        <taxon>Cytophagia</taxon>
        <taxon>Cytophagales</taxon>
        <taxon>Cyclobacteriaceae</taxon>
        <taxon>Algoriphagus</taxon>
    </lineage>
</organism>
<dbReference type="PIRSF" id="PIRSF000887">
    <property type="entry name" value="Pesterase_MJ0037"/>
    <property type="match status" value="1"/>
</dbReference>
<dbReference type="GO" id="GO:0016787">
    <property type="term" value="F:hydrolase activity"/>
    <property type="evidence" value="ECO:0007669"/>
    <property type="project" value="InterPro"/>
</dbReference>
<dbReference type="Gene3D" id="3.60.21.10">
    <property type="match status" value="1"/>
</dbReference>
<dbReference type="InterPro" id="IPR004843">
    <property type="entry name" value="Calcineurin-like_PHP"/>
</dbReference>
<dbReference type="SUPFAM" id="SSF56300">
    <property type="entry name" value="Metallo-dependent phosphatases"/>
    <property type="match status" value="1"/>
</dbReference>
<name>A0A327PJ11_9BACT</name>
<evidence type="ECO:0000313" key="2">
    <source>
        <dbReference type="EMBL" id="RAI91351.1"/>
    </source>
</evidence>
<protein>
    <submittedName>
        <fullName evidence="2">Putative phosphoesterase</fullName>
    </submittedName>
</protein>
<feature type="domain" description="Calcineurin-like phosphoesterase" evidence="1">
    <location>
        <begin position="27"/>
        <end position="135"/>
    </location>
</feature>
<dbReference type="AlphaFoldDB" id="A0A327PJ11"/>
<dbReference type="Proteomes" id="UP000249610">
    <property type="component" value="Unassembled WGS sequence"/>
</dbReference>
<dbReference type="InterPro" id="IPR024173">
    <property type="entry name" value="Pesterase_MJ0037-like"/>
</dbReference>
<dbReference type="Pfam" id="PF00149">
    <property type="entry name" value="Metallophos"/>
    <property type="match status" value="1"/>
</dbReference>
<dbReference type="RefSeq" id="WP_111610949.1">
    <property type="nucleotide sequence ID" value="NZ_QLLK01000004.1"/>
</dbReference>
<dbReference type="PANTHER" id="PTHR39323:SF1">
    <property type="entry name" value="BLR1149 PROTEIN"/>
    <property type="match status" value="1"/>
</dbReference>
<evidence type="ECO:0000259" key="1">
    <source>
        <dbReference type="Pfam" id="PF00149"/>
    </source>
</evidence>